<organism evidence="1 2">
    <name type="scientific">Sphingobacterium multivorum</name>
    <dbReference type="NCBI Taxonomy" id="28454"/>
    <lineage>
        <taxon>Bacteria</taxon>
        <taxon>Pseudomonadati</taxon>
        <taxon>Bacteroidota</taxon>
        <taxon>Sphingobacteriia</taxon>
        <taxon>Sphingobacteriales</taxon>
        <taxon>Sphingobacteriaceae</taxon>
        <taxon>Sphingobacterium</taxon>
    </lineage>
</organism>
<evidence type="ECO:0000313" key="2">
    <source>
        <dbReference type="Proteomes" id="UP000595498"/>
    </source>
</evidence>
<evidence type="ECO:0000313" key="1">
    <source>
        <dbReference type="EMBL" id="QQT55317.1"/>
    </source>
</evidence>
<dbReference type="Proteomes" id="UP000595498">
    <property type="component" value="Chromosome"/>
</dbReference>
<name>A0ABX7CTA4_SPHMU</name>
<accession>A0ABX7CTA4</accession>
<reference evidence="1 2" key="1">
    <citation type="submission" date="2021-01" db="EMBL/GenBank/DDBJ databases">
        <title>FDA dAtabase for Regulatory Grade micrObial Sequences (FDA-ARGOS): Supporting development and validation of Infectious Disease Dx tests.</title>
        <authorList>
            <person name="Sproer C."/>
            <person name="Gronow S."/>
            <person name="Severitt S."/>
            <person name="Schroder I."/>
            <person name="Tallon L."/>
            <person name="Sadzewicz L."/>
            <person name="Zhao X."/>
            <person name="Boylan J."/>
            <person name="Ott S."/>
            <person name="Bowen H."/>
            <person name="Vavikolanu K."/>
            <person name="Mehta A."/>
            <person name="Aluvathingal J."/>
            <person name="Nadendla S."/>
            <person name="Lowell S."/>
            <person name="Myers T."/>
            <person name="Yan Y."/>
            <person name="Sichtig H."/>
        </authorList>
    </citation>
    <scope>NUCLEOTIDE SEQUENCE [LARGE SCALE GENOMIC DNA]</scope>
    <source>
        <strain evidence="1 2">FDAARGOS_1141</strain>
    </source>
</reference>
<dbReference type="EMBL" id="CP068224">
    <property type="protein sequence ID" value="QQT55317.1"/>
    <property type="molecule type" value="Genomic_DNA"/>
</dbReference>
<gene>
    <name evidence="1" type="ORF">I6I98_08705</name>
</gene>
<keyword evidence="2" id="KW-1185">Reference proteome</keyword>
<proteinExistence type="predicted"/>
<protein>
    <submittedName>
        <fullName evidence="1">Uncharacterized protein</fullName>
    </submittedName>
</protein>
<sequence>MANQFLVKETMAAMQGISAIEISALQNGTYDGVELLGYYEKGDTPARVKYYLAASTPGPGADDGGSLIVVSGIGLIHEFCDRVDVSYFGAIGGVVDCLERINSAIVYAQNNNVKR</sequence>